<keyword evidence="6" id="KW-0449">Lipoprotein</keyword>
<organism evidence="8 9">
    <name type="scientific">Martelella endophytica</name>
    <dbReference type="NCBI Taxonomy" id="1486262"/>
    <lineage>
        <taxon>Bacteria</taxon>
        <taxon>Pseudomonadati</taxon>
        <taxon>Pseudomonadota</taxon>
        <taxon>Alphaproteobacteria</taxon>
        <taxon>Hyphomicrobiales</taxon>
        <taxon>Aurantimonadaceae</taxon>
        <taxon>Martelella</taxon>
    </lineage>
</organism>
<dbReference type="PIRSF" id="PIRSF002854">
    <property type="entry name" value="MetQ"/>
    <property type="match status" value="1"/>
</dbReference>
<evidence type="ECO:0000256" key="6">
    <source>
        <dbReference type="ARBA" id="ARBA00023288"/>
    </source>
</evidence>
<dbReference type="NCBIfam" id="TIGR00363">
    <property type="entry name" value="MetQ/NlpA family lipoprotein"/>
    <property type="match status" value="1"/>
</dbReference>
<sequence>MKRVSIFAALTIAAGLAAGSALAKDKIIVGVTPGAHEEILEQVQKLAKEQGFDVEIATFSDYVVPNQALNDGDLDLNSFQHVPYLDNQVADRGYELTAVGKTIITPMGIYSNKVESVDDIPENARVAIPNDPTNGGRALLLLQDKGVIKLADGIGLKATPLDIVENPKNIDILELDAAQLPRVLNDVSVAAINTNYALDAGFNPIEDSIAIESPDSPYANVIVARTEDADADWVKQFVEIYQSDEIRSFIETTYGGAVVPVF</sequence>
<keyword evidence="3 7" id="KW-0732">Signal</keyword>
<proteinExistence type="inferred from homology"/>
<dbReference type="PATRIC" id="fig|1486262.3.peg.1333"/>
<keyword evidence="5" id="KW-0564">Palmitate</keyword>
<dbReference type="GO" id="GO:0051213">
    <property type="term" value="F:dioxygenase activity"/>
    <property type="evidence" value="ECO:0007669"/>
    <property type="project" value="UniProtKB-KW"/>
</dbReference>
<dbReference type="Pfam" id="PF03180">
    <property type="entry name" value="Lipoprotein_9"/>
    <property type="match status" value="1"/>
</dbReference>
<dbReference type="GO" id="GO:0016020">
    <property type="term" value="C:membrane"/>
    <property type="evidence" value="ECO:0007669"/>
    <property type="project" value="UniProtKB-SubCell"/>
</dbReference>
<comment type="subcellular location">
    <subcellularLocation>
        <location evidence="1">Membrane</location>
        <topology evidence="1">Lipid-anchor</topology>
    </subcellularLocation>
</comment>
<dbReference type="Proteomes" id="UP000032611">
    <property type="component" value="Chromosome"/>
</dbReference>
<evidence type="ECO:0000256" key="4">
    <source>
        <dbReference type="ARBA" id="ARBA00023136"/>
    </source>
</evidence>
<dbReference type="RefSeq" id="WP_045680043.1">
    <property type="nucleotide sequence ID" value="NZ_CP010803.1"/>
</dbReference>
<accession>A0A0D5LNB8</accession>
<evidence type="ECO:0000256" key="5">
    <source>
        <dbReference type="ARBA" id="ARBA00023139"/>
    </source>
</evidence>
<evidence type="ECO:0000256" key="7">
    <source>
        <dbReference type="SAM" id="SignalP"/>
    </source>
</evidence>
<keyword evidence="9" id="KW-1185">Reference proteome</keyword>
<comment type="similarity">
    <text evidence="2">Belongs to the NlpA lipoprotein family.</text>
</comment>
<dbReference type="PANTHER" id="PTHR30429:SF1">
    <property type="entry name" value="D-METHIONINE-BINDING LIPOPROTEIN METQ-RELATED"/>
    <property type="match status" value="1"/>
</dbReference>
<keyword evidence="4" id="KW-0472">Membrane</keyword>
<dbReference type="HOGENOM" id="CLU_067080_0_0_5"/>
<feature type="signal peptide" evidence="7">
    <location>
        <begin position="1"/>
        <end position="23"/>
    </location>
</feature>
<gene>
    <name evidence="8" type="ORF">TM49_06490</name>
</gene>
<dbReference type="InterPro" id="IPR004872">
    <property type="entry name" value="Lipoprotein_NlpA"/>
</dbReference>
<evidence type="ECO:0000256" key="1">
    <source>
        <dbReference type="ARBA" id="ARBA00004635"/>
    </source>
</evidence>
<protein>
    <submittedName>
        <fullName evidence="8">Dioxygenase</fullName>
    </submittedName>
</protein>
<dbReference type="KEGG" id="mey:TM49_06490"/>
<evidence type="ECO:0000313" key="8">
    <source>
        <dbReference type="EMBL" id="AJY45420.1"/>
    </source>
</evidence>
<dbReference type="OrthoDB" id="9812878at2"/>
<feature type="chain" id="PRO_5002295128" evidence="7">
    <location>
        <begin position="24"/>
        <end position="262"/>
    </location>
</feature>
<keyword evidence="8" id="KW-0560">Oxidoreductase</keyword>
<name>A0A0D5LNB8_MAREN</name>
<dbReference type="STRING" id="1486262.TM49_06490"/>
<dbReference type="SUPFAM" id="SSF53850">
    <property type="entry name" value="Periplasmic binding protein-like II"/>
    <property type="match status" value="1"/>
</dbReference>
<dbReference type="Gene3D" id="3.40.190.10">
    <property type="entry name" value="Periplasmic binding protein-like II"/>
    <property type="match status" value="2"/>
</dbReference>
<dbReference type="CDD" id="cd13598">
    <property type="entry name" value="PBP2_lipoprotein_IlpA_like"/>
    <property type="match status" value="1"/>
</dbReference>
<evidence type="ECO:0000256" key="2">
    <source>
        <dbReference type="ARBA" id="ARBA00008973"/>
    </source>
</evidence>
<evidence type="ECO:0000313" key="9">
    <source>
        <dbReference type="Proteomes" id="UP000032611"/>
    </source>
</evidence>
<dbReference type="EMBL" id="CP010803">
    <property type="protein sequence ID" value="AJY45420.1"/>
    <property type="molecule type" value="Genomic_DNA"/>
</dbReference>
<dbReference type="PANTHER" id="PTHR30429">
    <property type="entry name" value="D-METHIONINE-BINDING LIPOPROTEIN METQ"/>
    <property type="match status" value="1"/>
</dbReference>
<keyword evidence="8" id="KW-0223">Dioxygenase</keyword>
<dbReference type="AlphaFoldDB" id="A0A0D5LNB8"/>
<evidence type="ECO:0000256" key="3">
    <source>
        <dbReference type="ARBA" id="ARBA00022729"/>
    </source>
</evidence>
<reference evidence="8 9" key="1">
    <citation type="journal article" date="2015" name="Genome Announc.">
        <title>Complete genome sequence of Martelella endophytica YC6887, which has antifungal activity associated with a halophyte.</title>
        <authorList>
            <person name="Khan A."/>
            <person name="Khan H."/>
            <person name="Chung E.J."/>
            <person name="Hossain M.T."/>
            <person name="Chung Y.R."/>
        </authorList>
    </citation>
    <scope>NUCLEOTIDE SEQUENCE [LARGE SCALE GENOMIC DNA]</scope>
    <source>
        <strain evidence="8">YC6887</strain>
    </source>
</reference>